<organism evidence="2 3">
    <name type="scientific">Desulfomicrobium orale DSM 12838</name>
    <dbReference type="NCBI Taxonomy" id="888061"/>
    <lineage>
        <taxon>Bacteria</taxon>
        <taxon>Pseudomonadati</taxon>
        <taxon>Thermodesulfobacteriota</taxon>
        <taxon>Desulfovibrionia</taxon>
        <taxon>Desulfovibrionales</taxon>
        <taxon>Desulfomicrobiaceae</taxon>
        <taxon>Desulfomicrobium</taxon>
    </lineage>
</organism>
<name>A0A120KN55_9BACT</name>
<keyword evidence="3" id="KW-1185">Reference proteome</keyword>
<dbReference type="KEGG" id="doa:AXF15_08305"/>
<accession>A0A120KN55</accession>
<proteinExistence type="predicted"/>
<evidence type="ECO:0000313" key="3">
    <source>
        <dbReference type="Proteomes" id="UP000063964"/>
    </source>
</evidence>
<reference evidence="3" key="1">
    <citation type="submission" date="2016-02" db="EMBL/GenBank/DDBJ databases">
        <authorList>
            <person name="Holder M.E."/>
            <person name="Ajami N.J."/>
            <person name="Petrosino J.F."/>
        </authorList>
    </citation>
    <scope>NUCLEOTIDE SEQUENCE [LARGE SCALE GENOMIC DNA]</scope>
    <source>
        <strain evidence="3">DSM 12838</strain>
    </source>
</reference>
<gene>
    <name evidence="2" type="ORF">AXF15_08305</name>
</gene>
<evidence type="ECO:0000256" key="1">
    <source>
        <dbReference type="SAM" id="MobiDB-lite"/>
    </source>
</evidence>
<dbReference type="AlphaFoldDB" id="A0A120KN55"/>
<evidence type="ECO:0000313" key="2">
    <source>
        <dbReference type="EMBL" id="AMD93095.1"/>
    </source>
</evidence>
<sequence>MNERKSRHGKGQSFGRMARWGHCAAGDERKGKGRGSCSGAGHDGHGAGRGLEAGQCSRKRACADSRVEAAEAAAYTQPEAESAQEAGQDVSGS</sequence>
<protein>
    <submittedName>
        <fullName evidence="2">Uncharacterized protein</fullName>
    </submittedName>
</protein>
<feature type="region of interest" description="Disordered" evidence="1">
    <location>
        <begin position="1"/>
        <end position="55"/>
    </location>
</feature>
<dbReference type="Proteomes" id="UP000063964">
    <property type="component" value="Chromosome"/>
</dbReference>
<dbReference type="EMBL" id="CP014230">
    <property type="protein sequence ID" value="AMD93095.1"/>
    <property type="molecule type" value="Genomic_DNA"/>
</dbReference>
<feature type="compositionally biased region" description="Low complexity" evidence="1">
    <location>
        <begin position="70"/>
        <end position="81"/>
    </location>
</feature>
<dbReference type="RefSeq" id="WP_066605896.1">
    <property type="nucleotide sequence ID" value="NZ_CP014230.1"/>
</dbReference>
<feature type="region of interest" description="Disordered" evidence="1">
    <location>
        <begin position="67"/>
        <end position="93"/>
    </location>
</feature>
<feature type="compositionally biased region" description="Basic residues" evidence="1">
    <location>
        <begin position="1"/>
        <end position="10"/>
    </location>
</feature>